<organism evidence="2 3">
    <name type="scientific">Chaetoceros tenuissimus</name>
    <dbReference type="NCBI Taxonomy" id="426638"/>
    <lineage>
        <taxon>Eukaryota</taxon>
        <taxon>Sar</taxon>
        <taxon>Stramenopiles</taxon>
        <taxon>Ochrophyta</taxon>
        <taxon>Bacillariophyta</taxon>
        <taxon>Coscinodiscophyceae</taxon>
        <taxon>Chaetocerotophycidae</taxon>
        <taxon>Chaetocerotales</taxon>
        <taxon>Chaetocerotaceae</taxon>
        <taxon>Chaetoceros</taxon>
    </lineage>
</organism>
<evidence type="ECO:0000313" key="3">
    <source>
        <dbReference type="Proteomes" id="UP001054902"/>
    </source>
</evidence>
<sequence>MSTKERQWIPSEFPSLMPSTIPSDTPSVGPSESVEPSFEPSDIPSESPSESSAPSKSGKASKASQKSPTVSKAPKSPKSVKSVALEFDVDGTILRIQNGVSNTVVLTDCSAPDAYCFLWQQYGKYLKEADDYLTIEGGNLVFTAYVSDPTEWKIKKKEGCKMLYNQPEGGLRNVVCASPSNSNELVLVEWEYRDNSLDVPTGGTCCLEDGISSIE</sequence>
<name>A0AAD3CX90_9STRA</name>
<keyword evidence="3" id="KW-1185">Reference proteome</keyword>
<accession>A0AAD3CX90</accession>
<reference evidence="2 3" key="1">
    <citation type="journal article" date="2021" name="Sci. Rep.">
        <title>The genome of the diatom Chaetoceros tenuissimus carries an ancient integrated fragment of an extant virus.</title>
        <authorList>
            <person name="Hongo Y."/>
            <person name="Kimura K."/>
            <person name="Takaki Y."/>
            <person name="Yoshida Y."/>
            <person name="Baba S."/>
            <person name="Kobayashi G."/>
            <person name="Nagasaki K."/>
            <person name="Hano T."/>
            <person name="Tomaru Y."/>
        </authorList>
    </citation>
    <scope>NUCLEOTIDE SEQUENCE [LARGE SCALE GENOMIC DNA]</scope>
    <source>
        <strain evidence="2 3">NIES-3715</strain>
    </source>
</reference>
<feature type="compositionally biased region" description="Low complexity" evidence="1">
    <location>
        <begin position="26"/>
        <end position="76"/>
    </location>
</feature>
<proteinExistence type="predicted"/>
<evidence type="ECO:0000313" key="2">
    <source>
        <dbReference type="EMBL" id="GFH53722.1"/>
    </source>
</evidence>
<dbReference type="AlphaFoldDB" id="A0AAD3CX90"/>
<comment type="caution">
    <text evidence="2">The sequence shown here is derived from an EMBL/GenBank/DDBJ whole genome shotgun (WGS) entry which is preliminary data.</text>
</comment>
<dbReference type="Proteomes" id="UP001054902">
    <property type="component" value="Unassembled WGS sequence"/>
</dbReference>
<protein>
    <submittedName>
        <fullName evidence="2">Uncharacterized protein</fullName>
    </submittedName>
</protein>
<gene>
    <name evidence="2" type="ORF">CTEN210_10198</name>
</gene>
<evidence type="ECO:0000256" key="1">
    <source>
        <dbReference type="SAM" id="MobiDB-lite"/>
    </source>
</evidence>
<dbReference type="EMBL" id="BLLK01000047">
    <property type="protein sequence ID" value="GFH53722.1"/>
    <property type="molecule type" value="Genomic_DNA"/>
</dbReference>
<feature type="region of interest" description="Disordered" evidence="1">
    <location>
        <begin position="1"/>
        <end position="76"/>
    </location>
</feature>